<feature type="transmembrane region" description="Helical" evidence="5">
    <location>
        <begin position="58"/>
        <end position="79"/>
    </location>
</feature>
<dbReference type="STRING" id="947166.A0A1D1W5G3"/>
<evidence type="ECO:0000256" key="1">
    <source>
        <dbReference type="ARBA" id="ARBA00004141"/>
    </source>
</evidence>
<evidence type="ECO:0000313" key="7">
    <source>
        <dbReference type="EMBL" id="GAV08705.1"/>
    </source>
</evidence>
<gene>
    <name evidence="7" type="primary">RvY_18362-1</name>
    <name evidence="7" type="synonym">RvY_18362.1</name>
    <name evidence="7" type="ORF">RvY_18362</name>
</gene>
<evidence type="ECO:0000256" key="2">
    <source>
        <dbReference type="ARBA" id="ARBA00022692"/>
    </source>
</evidence>
<feature type="transmembrane region" description="Helical" evidence="5">
    <location>
        <begin position="91"/>
        <end position="113"/>
    </location>
</feature>
<feature type="transmembrane region" description="Helical" evidence="5">
    <location>
        <begin position="119"/>
        <end position="137"/>
    </location>
</feature>
<evidence type="ECO:0000256" key="4">
    <source>
        <dbReference type="ARBA" id="ARBA00023136"/>
    </source>
</evidence>
<dbReference type="EMBL" id="BDGG01000018">
    <property type="protein sequence ID" value="GAV08705.1"/>
    <property type="molecule type" value="Genomic_DNA"/>
</dbReference>
<evidence type="ECO:0000256" key="5">
    <source>
        <dbReference type="SAM" id="Phobius"/>
    </source>
</evidence>
<comment type="caution">
    <text evidence="7">The sequence shown here is derived from an EMBL/GenBank/DDBJ whole genome shotgun (WGS) entry which is preliminary data.</text>
</comment>
<dbReference type="OrthoDB" id="5296287at2759"/>
<comment type="subcellular location">
    <subcellularLocation>
        <location evidence="1">Membrane</location>
        <topology evidence="1">Multi-pass membrane protein</topology>
    </subcellularLocation>
</comment>
<proteinExistence type="predicted"/>
<dbReference type="Gene3D" id="1.20.1250.20">
    <property type="entry name" value="MFS general substrate transporter like domains"/>
    <property type="match status" value="1"/>
</dbReference>
<dbReference type="PROSITE" id="PS50850">
    <property type="entry name" value="MFS"/>
    <property type="match status" value="1"/>
</dbReference>
<dbReference type="GO" id="GO:0022857">
    <property type="term" value="F:transmembrane transporter activity"/>
    <property type="evidence" value="ECO:0007669"/>
    <property type="project" value="InterPro"/>
</dbReference>
<feature type="domain" description="Major facilitator superfamily (MFS) profile" evidence="6">
    <location>
        <begin position="1"/>
        <end position="138"/>
    </location>
</feature>
<dbReference type="InterPro" id="IPR011701">
    <property type="entry name" value="MFS"/>
</dbReference>
<keyword evidence="4 5" id="KW-0472">Membrane</keyword>
<feature type="transmembrane region" description="Helical" evidence="5">
    <location>
        <begin position="6"/>
        <end position="23"/>
    </location>
</feature>
<sequence>MHGFESVLYMLLGQVICTPFAGWAADKYGRRPTSLINYGVYAVLETALVFSRDYISFVLLRFFVGVARQMMNSAFYVLMMEWIPPSRRGTWGAMTELKYATGVLLITLMGFVLQNWIHIQAFIAGLSLCAIPLFWYAG</sequence>
<dbReference type="InterPro" id="IPR036259">
    <property type="entry name" value="MFS_trans_sf"/>
</dbReference>
<dbReference type="Pfam" id="PF07690">
    <property type="entry name" value="MFS_1"/>
    <property type="match status" value="1"/>
</dbReference>
<dbReference type="PANTHER" id="PTHR24064">
    <property type="entry name" value="SOLUTE CARRIER FAMILY 22 MEMBER"/>
    <property type="match status" value="1"/>
</dbReference>
<feature type="transmembrane region" description="Helical" evidence="5">
    <location>
        <begin position="35"/>
        <end position="52"/>
    </location>
</feature>
<organism evidence="7 8">
    <name type="scientific">Ramazzottius varieornatus</name>
    <name type="common">Water bear</name>
    <name type="synonym">Tardigrade</name>
    <dbReference type="NCBI Taxonomy" id="947166"/>
    <lineage>
        <taxon>Eukaryota</taxon>
        <taxon>Metazoa</taxon>
        <taxon>Ecdysozoa</taxon>
        <taxon>Tardigrada</taxon>
        <taxon>Eutardigrada</taxon>
        <taxon>Parachela</taxon>
        <taxon>Hypsibioidea</taxon>
        <taxon>Ramazzottiidae</taxon>
        <taxon>Ramazzottius</taxon>
    </lineage>
</organism>
<accession>A0A1D1W5G3</accession>
<keyword evidence="2 5" id="KW-0812">Transmembrane</keyword>
<dbReference type="AlphaFoldDB" id="A0A1D1W5G3"/>
<reference evidence="7 8" key="1">
    <citation type="journal article" date="2016" name="Nat. Commun.">
        <title>Extremotolerant tardigrade genome and improved radiotolerance of human cultured cells by tardigrade-unique protein.</title>
        <authorList>
            <person name="Hashimoto T."/>
            <person name="Horikawa D.D."/>
            <person name="Saito Y."/>
            <person name="Kuwahara H."/>
            <person name="Kozuka-Hata H."/>
            <person name="Shin-I T."/>
            <person name="Minakuchi Y."/>
            <person name="Ohishi K."/>
            <person name="Motoyama A."/>
            <person name="Aizu T."/>
            <person name="Enomoto A."/>
            <person name="Kondo K."/>
            <person name="Tanaka S."/>
            <person name="Hara Y."/>
            <person name="Koshikawa S."/>
            <person name="Sagara H."/>
            <person name="Miura T."/>
            <person name="Yokobori S."/>
            <person name="Miyagawa K."/>
            <person name="Suzuki Y."/>
            <person name="Kubo T."/>
            <person name="Oyama M."/>
            <person name="Kohara Y."/>
            <person name="Fujiyama A."/>
            <person name="Arakawa K."/>
            <person name="Katayama T."/>
            <person name="Toyoda A."/>
            <person name="Kunieda T."/>
        </authorList>
    </citation>
    <scope>NUCLEOTIDE SEQUENCE [LARGE SCALE GENOMIC DNA]</scope>
    <source>
        <strain evidence="7 8">YOKOZUNA-1</strain>
    </source>
</reference>
<evidence type="ECO:0000256" key="3">
    <source>
        <dbReference type="ARBA" id="ARBA00022989"/>
    </source>
</evidence>
<keyword evidence="3 5" id="KW-1133">Transmembrane helix</keyword>
<dbReference type="InterPro" id="IPR020846">
    <property type="entry name" value="MFS_dom"/>
</dbReference>
<dbReference type="SUPFAM" id="SSF103473">
    <property type="entry name" value="MFS general substrate transporter"/>
    <property type="match status" value="1"/>
</dbReference>
<evidence type="ECO:0000259" key="6">
    <source>
        <dbReference type="PROSITE" id="PS50850"/>
    </source>
</evidence>
<keyword evidence="8" id="KW-1185">Reference proteome</keyword>
<name>A0A1D1W5G3_RAMVA</name>
<dbReference type="Proteomes" id="UP000186922">
    <property type="component" value="Unassembled WGS sequence"/>
</dbReference>
<evidence type="ECO:0000313" key="8">
    <source>
        <dbReference type="Proteomes" id="UP000186922"/>
    </source>
</evidence>
<protein>
    <recommendedName>
        <fullName evidence="6">Major facilitator superfamily (MFS) profile domain-containing protein</fullName>
    </recommendedName>
</protein>
<dbReference type="GO" id="GO:0016020">
    <property type="term" value="C:membrane"/>
    <property type="evidence" value="ECO:0007669"/>
    <property type="project" value="UniProtKB-SubCell"/>
</dbReference>